<dbReference type="HOGENOM" id="CLU_051225_2_0_1"/>
<feature type="non-terminal residue" evidence="2">
    <location>
        <position position="1"/>
    </location>
</feature>
<dbReference type="EMBL" id="KN831979">
    <property type="protein sequence ID" value="KIO02885.1"/>
    <property type="molecule type" value="Genomic_DNA"/>
</dbReference>
<dbReference type="OrthoDB" id="2683886at2759"/>
<evidence type="ECO:0000313" key="2">
    <source>
        <dbReference type="EMBL" id="KIO02885.1"/>
    </source>
</evidence>
<evidence type="ECO:0000313" key="3">
    <source>
        <dbReference type="Proteomes" id="UP000054217"/>
    </source>
</evidence>
<feature type="non-terminal residue" evidence="2">
    <location>
        <position position="110"/>
    </location>
</feature>
<protein>
    <recommendedName>
        <fullName evidence="4">CCHC-type domain-containing protein</fullName>
    </recommendedName>
</protein>
<evidence type="ECO:0000256" key="1">
    <source>
        <dbReference type="SAM" id="MobiDB-lite"/>
    </source>
</evidence>
<name>A0A0C3NPV8_PISTI</name>
<gene>
    <name evidence="2" type="ORF">M404DRAFT_73262</name>
</gene>
<evidence type="ECO:0008006" key="4">
    <source>
        <dbReference type="Google" id="ProtNLM"/>
    </source>
</evidence>
<keyword evidence="3" id="KW-1185">Reference proteome</keyword>
<reference evidence="2 3" key="1">
    <citation type="submission" date="2014-04" db="EMBL/GenBank/DDBJ databases">
        <authorList>
            <consortium name="DOE Joint Genome Institute"/>
            <person name="Kuo A."/>
            <person name="Kohler A."/>
            <person name="Costa M.D."/>
            <person name="Nagy L.G."/>
            <person name="Floudas D."/>
            <person name="Copeland A."/>
            <person name="Barry K.W."/>
            <person name="Cichocki N."/>
            <person name="Veneault-Fourrey C."/>
            <person name="LaButti K."/>
            <person name="Lindquist E.A."/>
            <person name="Lipzen A."/>
            <person name="Lundell T."/>
            <person name="Morin E."/>
            <person name="Murat C."/>
            <person name="Sun H."/>
            <person name="Tunlid A."/>
            <person name="Henrissat B."/>
            <person name="Grigoriev I.V."/>
            <person name="Hibbett D.S."/>
            <person name="Martin F."/>
            <person name="Nordberg H.P."/>
            <person name="Cantor M.N."/>
            <person name="Hua S.X."/>
        </authorList>
    </citation>
    <scope>NUCLEOTIDE SEQUENCE [LARGE SCALE GENOMIC DNA]</scope>
    <source>
        <strain evidence="2 3">Marx 270</strain>
    </source>
</reference>
<dbReference type="Proteomes" id="UP000054217">
    <property type="component" value="Unassembled WGS sequence"/>
</dbReference>
<accession>A0A0C3NPV8</accession>
<dbReference type="AlphaFoldDB" id="A0A0C3NPV8"/>
<reference evidence="3" key="2">
    <citation type="submission" date="2015-01" db="EMBL/GenBank/DDBJ databases">
        <title>Evolutionary Origins and Diversification of the Mycorrhizal Mutualists.</title>
        <authorList>
            <consortium name="DOE Joint Genome Institute"/>
            <consortium name="Mycorrhizal Genomics Consortium"/>
            <person name="Kohler A."/>
            <person name="Kuo A."/>
            <person name="Nagy L.G."/>
            <person name="Floudas D."/>
            <person name="Copeland A."/>
            <person name="Barry K.W."/>
            <person name="Cichocki N."/>
            <person name="Veneault-Fourrey C."/>
            <person name="LaButti K."/>
            <person name="Lindquist E.A."/>
            <person name="Lipzen A."/>
            <person name="Lundell T."/>
            <person name="Morin E."/>
            <person name="Murat C."/>
            <person name="Riley R."/>
            <person name="Ohm R."/>
            <person name="Sun H."/>
            <person name="Tunlid A."/>
            <person name="Henrissat B."/>
            <person name="Grigoriev I.V."/>
            <person name="Hibbett D.S."/>
            <person name="Martin F."/>
        </authorList>
    </citation>
    <scope>NUCLEOTIDE SEQUENCE [LARGE SCALE GENOMIC DNA]</scope>
    <source>
        <strain evidence="3">Marx 270</strain>
    </source>
</reference>
<feature type="region of interest" description="Disordered" evidence="1">
    <location>
        <begin position="18"/>
        <end position="45"/>
    </location>
</feature>
<organism evidence="2 3">
    <name type="scientific">Pisolithus tinctorius Marx 270</name>
    <dbReference type="NCBI Taxonomy" id="870435"/>
    <lineage>
        <taxon>Eukaryota</taxon>
        <taxon>Fungi</taxon>
        <taxon>Dikarya</taxon>
        <taxon>Basidiomycota</taxon>
        <taxon>Agaricomycotina</taxon>
        <taxon>Agaricomycetes</taxon>
        <taxon>Agaricomycetidae</taxon>
        <taxon>Boletales</taxon>
        <taxon>Sclerodermatineae</taxon>
        <taxon>Pisolithaceae</taxon>
        <taxon>Pisolithus</taxon>
    </lineage>
</organism>
<proteinExistence type="predicted"/>
<sequence>KSTCKNCRKKGHVQDQCWEEGGGKAGQVPKWFQNKGKGKKKEKGSGKVATAASISASLNAYMNTFDHGLLAGESLNSTKETILFDSGMSCHMSSYCSKFLDYKPIIPKPI</sequence>
<dbReference type="InParanoid" id="A0A0C3NPV8"/>